<name>A0AAD6UHF5_9AGAR</name>
<dbReference type="Gene3D" id="3.30.559.10">
    <property type="entry name" value="Chloramphenicol acetyltransferase-like domain"/>
    <property type="match status" value="2"/>
</dbReference>
<accession>A0AAD6UHF5</accession>
<dbReference type="EMBL" id="JARJCN010000008">
    <property type="protein sequence ID" value="KAJ7098741.1"/>
    <property type="molecule type" value="Genomic_DNA"/>
</dbReference>
<gene>
    <name evidence="4" type="ORF">B0H15DRAFT_589038</name>
</gene>
<proteinExistence type="predicted"/>
<dbReference type="Proteomes" id="UP001222325">
    <property type="component" value="Unassembled WGS sequence"/>
</dbReference>
<dbReference type="GO" id="GO:0016747">
    <property type="term" value="F:acyltransferase activity, transferring groups other than amino-acyl groups"/>
    <property type="evidence" value="ECO:0007669"/>
    <property type="project" value="TreeGrafter"/>
</dbReference>
<comment type="caution">
    <text evidence="4">The sequence shown here is derived from an EMBL/GenBank/DDBJ whole genome shotgun (WGS) entry which is preliminary data.</text>
</comment>
<evidence type="ECO:0000313" key="4">
    <source>
        <dbReference type="EMBL" id="KAJ7098741.1"/>
    </source>
</evidence>
<evidence type="ECO:0000256" key="1">
    <source>
        <dbReference type="ARBA" id="ARBA00022679"/>
    </source>
</evidence>
<dbReference type="SUPFAM" id="SSF52777">
    <property type="entry name" value="CoA-dependent acyltransferases"/>
    <property type="match status" value="1"/>
</dbReference>
<keyword evidence="2" id="KW-0012">Acyltransferase</keyword>
<feature type="region of interest" description="Disordered" evidence="3">
    <location>
        <begin position="223"/>
        <end position="244"/>
    </location>
</feature>
<dbReference type="Pfam" id="PF02458">
    <property type="entry name" value="Transferase"/>
    <property type="match status" value="1"/>
</dbReference>
<organism evidence="4 5">
    <name type="scientific">Mycena belliarum</name>
    <dbReference type="NCBI Taxonomy" id="1033014"/>
    <lineage>
        <taxon>Eukaryota</taxon>
        <taxon>Fungi</taxon>
        <taxon>Dikarya</taxon>
        <taxon>Basidiomycota</taxon>
        <taxon>Agaricomycotina</taxon>
        <taxon>Agaricomycetes</taxon>
        <taxon>Agaricomycetidae</taxon>
        <taxon>Agaricales</taxon>
        <taxon>Marasmiineae</taxon>
        <taxon>Mycenaceae</taxon>
        <taxon>Mycena</taxon>
    </lineage>
</organism>
<evidence type="ECO:0000256" key="3">
    <source>
        <dbReference type="SAM" id="MobiDB-lite"/>
    </source>
</evidence>
<sequence length="464" mass="50906">MNAVTITSQRTVRSLNESSWTSLLSPFRLGPTDLLVAAFIPIAVVFVYDQPPEVERLQRALAGVLDYYPQLTGRLQINDDGMAEVASLGTGAVFLEAQCGARLEEFSSGGRTGLQNLPGAGNALLAPYNAADVVHEPIFTIQHTRFACGAAALGVRVLHTLCDAEGFFQLVQDLAELYRADADTPSLAHPPHIQPYPADMTPEDQAKARKYTPSLFYVEPSVPVEDTQSSPTHGHSFPPPPPPVTGRFLRFSSSDLNVLKARATDPESPSSWVSTFDTLCAHLHQRVYRARVQLRTQDATNGELSPPDFLTPVNIRRRIGTTYLPARYFPNALITTYTSFVPDVLATGPLWQIASTLHDMTRTPATTAPGELDRTLRWLAAQDKRRVRQGFRYGNGSLMLSQWNKVDMYGSAVFEARPVLVAPPFTPTSLLDGLGYFLPTEEHGTIEVALALSDPVWAVLDYSV</sequence>
<evidence type="ECO:0000313" key="5">
    <source>
        <dbReference type="Proteomes" id="UP001222325"/>
    </source>
</evidence>
<dbReference type="InterPro" id="IPR023213">
    <property type="entry name" value="CAT-like_dom_sf"/>
</dbReference>
<keyword evidence="5" id="KW-1185">Reference proteome</keyword>
<reference evidence="4" key="1">
    <citation type="submission" date="2023-03" db="EMBL/GenBank/DDBJ databases">
        <title>Massive genome expansion in bonnet fungi (Mycena s.s.) driven by repeated elements and novel gene families across ecological guilds.</title>
        <authorList>
            <consortium name="Lawrence Berkeley National Laboratory"/>
            <person name="Harder C.B."/>
            <person name="Miyauchi S."/>
            <person name="Viragh M."/>
            <person name="Kuo A."/>
            <person name="Thoen E."/>
            <person name="Andreopoulos B."/>
            <person name="Lu D."/>
            <person name="Skrede I."/>
            <person name="Drula E."/>
            <person name="Henrissat B."/>
            <person name="Morin E."/>
            <person name="Kohler A."/>
            <person name="Barry K."/>
            <person name="LaButti K."/>
            <person name="Morin E."/>
            <person name="Salamov A."/>
            <person name="Lipzen A."/>
            <person name="Mereny Z."/>
            <person name="Hegedus B."/>
            <person name="Baldrian P."/>
            <person name="Stursova M."/>
            <person name="Weitz H."/>
            <person name="Taylor A."/>
            <person name="Grigoriev I.V."/>
            <person name="Nagy L.G."/>
            <person name="Martin F."/>
            <person name="Kauserud H."/>
        </authorList>
    </citation>
    <scope>NUCLEOTIDE SEQUENCE</scope>
    <source>
        <strain evidence="4">CBHHK173m</strain>
    </source>
</reference>
<dbReference type="AlphaFoldDB" id="A0AAD6UHF5"/>
<dbReference type="PANTHER" id="PTHR31642:SF11">
    <property type="entry name" value="SHIKIMATE O-HYDROXYCINNAMOYLTRANSFERASE"/>
    <property type="match status" value="1"/>
</dbReference>
<keyword evidence="1 4" id="KW-0808">Transferase</keyword>
<dbReference type="PANTHER" id="PTHR31642">
    <property type="entry name" value="TRICHOTHECENE 3-O-ACETYLTRANSFERASE"/>
    <property type="match status" value="1"/>
</dbReference>
<dbReference type="InterPro" id="IPR050317">
    <property type="entry name" value="Plant_Fungal_Acyltransferase"/>
</dbReference>
<evidence type="ECO:0000256" key="2">
    <source>
        <dbReference type="ARBA" id="ARBA00023315"/>
    </source>
</evidence>
<protein>
    <submittedName>
        <fullName evidence="4">Transferase</fullName>
    </submittedName>
</protein>